<sequence length="81" mass="8939">MTSRLGLRISNRGFPIRPSEAPHIVDGNAQIVNSRSTAPILMDSVLSAADERRSQAFSLDSRLRRAFFELPAGTIWELAEA</sequence>
<name>A0A2M8QFH7_9CHLR</name>
<accession>A0A2M8QFH7</accession>
<evidence type="ECO:0000313" key="2">
    <source>
        <dbReference type="Proteomes" id="UP000230790"/>
    </source>
</evidence>
<dbReference type="EMBL" id="PGTN01000011">
    <property type="protein sequence ID" value="PJF48567.1"/>
    <property type="molecule type" value="Genomic_DNA"/>
</dbReference>
<dbReference type="Proteomes" id="UP000230790">
    <property type="component" value="Unassembled WGS sequence"/>
</dbReference>
<evidence type="ECO:0000313" key="1">
    <source>
        <dbReference type="EMBL" id="PJF48567.1"/>
    </source>
</evidence>
<dbReference type="AlphaFoldDB" id="A0A2M8QFH7"/>
<comment type="caution">
    <text evidence="1">The sequence shown here is derived from an EMBL/GenBank/DDBJ whole genome shotgun (WGS) entry which is preliminary data.</text>
</comment>
<reference evidence="1 2" key="1">
    <citation type="submission" date="2017-11" db="EMBL/GenBank/DDBJ databases">
        <title>Evolution of Phototrophy in the Chloroflexi Phylum Driven by Horizontal Gene Transfer.</title>
        <authorList>
            <person name="Ward L.M."/>
            <person name="Hemp J."/>
            <person name="Shih P.M."/>
            <person name="Mcglynn S.E."/>
            <person name="Fischer W."/>
        </authorList>
    </citation>
    <scope>NUCLEOTIDE SEQUENCE [LARGE SCALE GENOMIC DNA]</scope>
    <source>
        <strain evidence="1">JP3_7</strain>
    </source>
</reference>
<protein>
    <submittedName>
        <fullName evidence="1">Uncharacterized protein</fullName>
    </submittedName>
</protein>
<proteinExistence type="predicted"/>
<gene>
    <name evidence="1" type="ORF">CUN48_02870</name>
</gene>
<organism evidence="1 2">
    <name type="scientific">Candidatus Thermofonsia Clade 3 bacterium</name>
    <dbReference type="NCBI Taxonomy" id="2364212"/>
    <lineage>
        <taxon>Bacteria</taxon>
        <taxon>Bacillati</taxon>
        <taxon>Chloroflexota</taxon>
        <taxon>Candidatus Thermofontia</taxon>
        <taxon>Candidatus Thermofonsia Clade 3</taxon>
    </lineage>
</organism>